<sequence>MELVPMHQSCPIGLRLKHSSRRTMSWRSLRPWSSRLKRMCVAALSLPSWSRLPTLGQYKHHKSSSSGSSSSLSHLVQPHTHPHNGGMRMQSKKRKRQISAWRRVCST</sequence>
<evidence type="ECO:0000256" key="1">
    <source>
        <dbReference type="SAM" id="MobiDB-lite"/>
    </source>
</evidence>
<protein>
    <recommendedName>
        <fullName evidence="4">Encoded protein</fullName>
    </recommendedName>
</protein>
<dbReference type="EMBL" id="MU069600">
    <property type="protein sequence ID" value="KAF5837862.1"/>
    <property type="molecule type" value="Genomic_DNA"/>
</dbReference>
<evidence type="ECO:0000313" key="2">
    <source>
        <dbReference type="EMBL" id="KAF5837862.1"/>
    </source>
</evidence>
<keyword evidence="3" id="KW-1185">Reference proteome</keyword>
<feature type="region of interest" description="Disordered" evidence="1">
    <location>
        <begin position="57"/>
        <end position="107"/>
    </location>
</feature>
<proteinExistence type="predicted"/>
<gene>
    <name evidence="2" type="ORF">DUNSADRAFT_3755</name>
</gene>
<evidence type="ECO:0000313" key="3">
    <source>
        <dbReference type="Proteomes" id="UP000815325"/>
    </source>
</evidence>
<dbReference type="Proteomes" id="UP000815325">
    <property type="component" value="Unassembled WGS sequence"/>
</dbReference>
<evidence type="ECO:0008006" key="4">
    <source>
        <dbReference type="Google" id="ProtNLM"/>
    </source>
</evidence>
<reference evidence="2" key="1">
    <citation type="submission" date="2017-08" db="EMBL/GenBank/DDBJ databases">
        <authorList>
            <person name="Polle J.E."/>
            <person name="Barry K."/>
            <person name="Cushman J."/>
            <person name="Schmutz J."/>
            <person name="Tran D."/>
            <person name="Hathwaick L.T."/>
            <person name="Yim W.C."/>
            <person name="Jenkins J."/>
            <person name="Mckie-Krisberg Z.M."/>
            <person name="Prochnik S."/>
            <person name="Lindquist E."/>
            <person name="Dockter R.B."/>
            <person name="Adam C."/>
            <person name="Molina H."/>
            <person name="Bunkerborg J."/>
            <person name="Jin E."/>
            <person name="Buchheim M."/>
            <person name="Magnuson J."/>
        </authorList>
    </citation>
    <scope>NUCLEOTIDE SEQUENCE</scope>
    <source>
        <strain evidence="2">CCAP 19/18</strain>
    </source>
</reference>
<feature type="compositionally biased region" description="Low complexity" evidence="1">
    <location>
        <begin position="64"/>
        <end position="73"/>
    </location>
</feature>
<accession>A0ABQ7GTG1</accession>
<comment type="caution">
    <text evidence="2">The sequence shown here is derived from an EMBL/GenBank/DDBJ whole genome shotgun (WGS) entry which is preliminary data.</text>
</comment>
<name>A0ABQ7GTG1_DUNSA</name>
<organism evidence="2 3">
    <name type="scientific">Dunaliella salina</name>
    <name type="common">Green alga</name>
    <name type="synonym">Protococcus salinus</name>
    <dbReference type="NCBI Taxonomy" id="3046"/>
    <lineage>
        <taxon>Eukaryota</taxon>
        <taxon>Viridiplantae</taxon>
        <taxon>Chlorophyta</taxon>
        <taxon>core chlorophytes</taxon>
        <taxon>Chlorophyceae</taxon>
        <taxon>CS clade</taxon>
        <taxon>Chlamydomonadales</taxon>
        <taxon>Dunaliellaceae</taxon>
        <taxon>Dunaliella</taxon>
    </lineage>
</organism>